<dbReference type="OrthoDB" id="21617at2759"/>
<dbReference type="AlphaFoldDB" id="A0A066VQQ4"/>
<proteinExistence type="predicted"/>
<name>A0A066VQQ4_TILAU</name>
<reference evidence="1 2" key="1">
    <citation type="submission" date="2014-05" db="EMBL/GenBank/DDBJ databases">
        <title>Draft genome sequence of a rare smut relative, Tilletiaria anomala UBC 951.</title>
        <authorList>
            <consortium name="DOE Joint Genome Institute"/>
            <person name="Toome M."/>
            <person name="Kuo A."/>
            <person name="Henrissat B."/>
            <person name="Lipzen A."/>
            <person name="Tritt A."/>
            <person name="Yoshinaga Y."/>
            <person name="Zane M."/>
            <person name="Barry K."/>
            <person name="Grigoriev I.V."/>
            <person name="Spatafora J.W."/>
            <person name="Aimea M.C."/>
        </authorList>
    </citation>
    <scope>NUCLEOTIDE SEQUENCE [LARGE SCALE GENOMIC DNA]</scope>
    <source>
        <strain evidence="1 2">UBC 951</strain>
    </source>
</reference>
<dbReference type="RefSeq" id="XP_013241528.1">
    <property type="nucleotide sequence ID" value="XM_013386074.1"/>
</dbReference>
<dbReference type="InParanoid" id="A0A066VQQ4"/>
<sequence length="123" mass="13850">KDLRNLTFAQALPTLTRLAQDETFLAALLQLKRDQDALEDELLAGRLKLTGERGEHLRGPGSALVQANAAAYDRKILKRWDELRSSQQKHLQELGVPCFFCSTHKADIARQERVMQLLGGLLE</sequence>
<keyword evidence="2" id="KW-1185">Reference proteome</keyword>
<dbReference type="EMBL" id="JMSN01000086">
    <property type="protein sequence ID" value="KDN40880.1"/>
    <property type="molecule type" value="Genomic_DNA"/>
</dbReference>
<dbReference type="Proteomes" id="UP000027361">
    <property type="component" value="Unassembled WGS sequence"/>
</dbReference>
<protein>
    <submittedName>
        <fullName evidence="1">Uncharacterized protein</fullName>
    </submittedName>
</protein>
<evidence type="ECO:0000313" key="2">
    <source>
        <dbReference type="Proteomes" id="UP000027361"/>
    </source>
</evidence>
<gene>
    <name evidence="1" type="ORF">K437DRAFT_227106</name>
</gene>
<dbReference type="OMA" id="QAQHARW"/>
<comment type="caution">
    <text evidence="1">The sequence shown here is derived from an EMBL/GenBank/DDBJ whole genome shotgun (WGS) entry which is preliminary data.</text>
</comment>
<feature type="non-terminal residue" evidence="1">
    <location>
        <position position="1"/>
    </location>
</feature>
<dbReference type="STRING" id="1037660.A0A066VQQ4"/>
<accession>A0A066VQQ4</accession>
<dbReference type="GeneID" id="25262606"/>
<dbReference type="HOGENOM" id="CLU_2020862_0_0_1"/>
<organism evidence="1 2">
    <name type="scientific">Tilletiaria anomala (strain ATCC 24038 / CBS 436.72 / UBC 951)</name>
    <dbReference type="NCBI Taxonomy" id="1037660"/>
    <lineage>
        <taxon>Eukaryota</taxon>
        <taxon>Fungi</taxon>
        <taxon>Dikarya</taxon>
        <taxon>Basidiomycota</taxon>
        <taxon>Ustilaginomycotina</taxon>
        <taxon>Exobasidiomycetes</taxon>
        <taxon>Georgefischeriales</taxon>
        <taxon>Tilletiariaceae</taxon>
        <taxon>Tilletiaria</taxon>
    </lineage>
</organism>
<evidence type="ECO:0000313" key="1">
    <source>
        <dbReference type="EMBL" id="KDN40880.1"/>
    </source>
</evidence>